<evidence type="ECO:0000313" key="4">
    <source>
        <dbReference type="EMBL" id="MBB3664176.1"/>
    </source>
</evidence>
<name>A0A839XVY1_9PSEU</name>
<dbReference type="InterPro" id="IPR031107">
    <property type="entry name" value="Small_HSP"/>
</dbReference>
<dbReference type="Proteomes" id="UP000564573">
    <property type="component" value="Unassembled WGS sequence"/>
</dbReference>
<dbReference type="Gene3D" id="2.60.40.790">
    <property type="match status" value="1"/>
</dbReference>
<reference evidence="4 5" key="1">
    <citation type="submission" date="2020-08" db="EMBL/GenBank/DDBJ databases">
        <title>Sequencing the genomes of 1000 actinobacteria strains.</title>
        <authorList>
            <person name="Klenk H.-P."/>
        </authorList>
    </citation>
    <scope>NUCLEOTIDE SEQUENCE [LARGE SCALE GENOMIC DNA]</scope>
    <source>
        <strain evidence="4 5">DSM 45267</strain>
    </source>
</reference>
<proteinExistence type="inferred from homology"/>
<dbReference type="SUPFAM" id="SSF49764">
    <property type="entry name" value="HSP20-like chaperones"/>
    <property type="match status" value="1"/>
</dbReference>
<dbReference type="CDD" id="cd06464">
    <property type="entry name" value="ACD_sHsps-like"/>
    <property type="match status" value="1"/>
</dbReference>
<dbReference type="InterPro" id="IPR008978">
    <property type="entry name" value="HSP20-like_chaperone"/>
</dbReference>
<sequence>MNEMAFPVLHTRTARPLRTSTPTWSPLRELDELQRLLAGAANDRTPAWSPAADVRETDEAYTVEIELPGVKREDIAVDLTEGTLAVSGEIAEREGHFRRRTRRTGQFRYAVTLPEGVDPDQVSAELAEGVLTVQVPKRPEDATRRIEIK</sequence>
<comment type="similarity">
    <text evidence="1 2">Belongs to the small heat shock protein (HSP20) family.</text>
</comment>
<evidence type="ECO:0000256" key="1">
    <source>
        <dbReference type="PROSITE-ProRule" id="PRU00285"/>
    </source>
</evidence>
<gene>
    <name evidence="4" type="ORF">FB384_003080</name>
</gene>
<dbReference type="InterPro" id="IPR002068">
    <property type="entry name" value="A-crystallin/Hsp20_dom"/>
</dbReference>
<dbReference type="PANTHER" id="PTHR11527">
    <property type="entry name" value="HEAT-SHOCK PROTEIN 20 FAMILY MEMBER"/>
    <property type="match status" value="1"/>
</dbReference>
<feature type="domain" description="SHSP" evidence="3">
    <location>
        <begin position="42"/>
        <end position="149"/>
    </location>
</feature>
<evidence type="ECO:0000259" key="3">
    <source>
        <dbReference type="PROSITE" id="PS01031"/>
    </source>
</evidence>
<dbReference type="EMBL" id="JACIBS010000001">
    <property type="protein sequence ID" value="MBB3664176.1"/>
    <property type="molecule type" value="Genomic_DNA"/>
</dbReference>
<organism evidence="4 5">
    <name type="scientific">Prauserella sediminis</name>
    <dbReference type="NCBI Taxonomy" id="577680"/>
    <lineage>
        <taxon>Bacteria</taxon>
        <taxon>Bacillati</taxon>
        <taxon>Actinomycetota</taxon>
        <taxon>Actinomycetes</taxon>
        <taxon>Pseudonocardiales</taxon>
        <taxon>Pseudonocardiaceae</taxon>
        <taxon>Prauserella</taxon>
        <taxon>Prauserella salsuginis group</taxon>
    </lineage>
</organism>
<dbReference type="PROSITE" id="PS01031">
    <property type="entry name" value="SHSP"/>
    <property type="match status" value="1"/>
</dbReference>
<comment type="caution">
    <text evidence="4">The sequence shown here is derived from an EMBL/GenBank/DDBJ whole genome shotgun (WGS) entry which is preliminary data.</text>
</comment>
<evidence type="ECO:0000256" key="2">
    <source>
        <dbReference type="RuleBase" id="RU003616"/>
    </source>
</evidence>
<keyword evidence="5" id="KW-1185">Reference proteome</keyword>
<dbReference type="AlphaFoldDB" id="A0A839XVY1"/>
<evidence type="ECO:0000313" key="5">
    <source>
        <dbReference type="Proteomes" id="UP000564573"/>
    </source>
</evidence>
<protein>
    <submittedName>
        <fullName evidence="4">HSP20 family protein</fullName>
    </submittedName>
</protein>
<accession>A0A839XVY1</accession>
<dbReference type="Pfam" id="PF00011">
    <property type="entry name" value="HSP20"/>
    <property type="match status" value="1"/>
</dbReference>